<reference evidence="2 3" key="1">
    <citation type="submission" date="2018-01" db="EMBL/GenBank/DDBJ databases">
        <title>Whole genome sequencing of Histamine producing bacteria.</title>
        <authorList>
            <person name="Butler K."/>
        </authorList>
    </citation>
    <scope>NUCLEOTIDE SEQUENCE [LARGE SCALE GENOMIC DNA]</scope>
    <source>
        <strain evidence="2 3">FS-7.2</strain>
    </source>
</reference>
<keyword evidence="1" id="KW-0732">Signal</keyword>
<sequence>MSRFVVTLLFLFMSVNANACVQLIKSHKYLLSSGVEYCLESEYSFAYIFNSEFGLSAVEVSDVNKEIFELIYPGEKITVPDQFNITTFENAYLSVFDGILYLEAAPKSRKKRSIGAIGKVIGSNVIGAAGTAAAGGDFQLAPTIIGTAIGTGLSLMTGPAAPITGPFLTNAIIQNITSNKGKPRPPLTMIGANANNVHNNNRGRGFPSGTFKCGNSTCH</sequence>
<dbReference type="Proteomes" id="UP000241426">
    <property type="component" value="Unassembled WGS sequence"/>
</dbReference>
<feature type="chain" id="PRO_5015405824" evidence="1">
    <location>
        <begin position="20"/>
        <end position="219"/>
    </location>
</feature>
<proteinExistence type="predicted"/>
<name>A0A2T3KJR9_9GAMM</name>
<evidence type="ECO:0000313" key="2">
    <source>
        <dbReference type="EMBL" id="PSU99759.1"/>
    </source>
</evidence>
<dbReference type="EMBL" id="PYNF01000005">
    <property type="protein sequence ID" value="PSU99759.1"/>
    <property type="molecule type" value="Genomic_DNA"/>
</dbReference>
<evidence type="ECO:0000313" key="3">
    <source>
        <dbReference type="Proteomes" id="UP000241426"/>
    </source>
</evidence>
<organism evidence="2 3">
    <name type="scientific">Photobacterium kishitanii</name>
    <dbReference type="NCBI Taxonomy" id="318456"/>
    <lineage>
        <taxon>Bacteria</taxon>
        <taxon>Pseudomonadati</taxon>
        <taxon>Pseudomonadota</taxon>
        <taxon>Gammaproteobacteria</taxon>
        <taxon>Vibrionales</taxon>
        <taxon>Vibrionaceae</taxon>
        <taxon>Photobacterium</taxon>
    </lineage>
</organism>
<accession>A0A2T3KJR9</accession>
<dbReference type="RefSeq" id="WP_107289510.1">
    <property type="nucleotide sequence ID" value="NZ_PYNF01000005.1"/>
</dbReference>
<evidence type="ECO:0000256" key="1">
    <source>
        <dbReference type="SAM" id="SignalP"/>
    </source>
</evidence>
<gene>
    <name evidence="2" type="ORF">C9J27_09020</name>
</gene>
<comment type="caution">
    <text evidence="2">The sequence shown here is derived from an EMBL/GenBank/DDBJ whole genome shotgun (WGS) entry which is preliminary data.</text>
</comment>
<protein>
    <submittedName>
        <fullName evidence="2">Uncharacterized protein</fullName>
    </submittedName>
</protein>
<feature type="signal peptide" evidence="1">
    <location>
        <begin position="1"/>
        <end position="19"/>
    </location>
</feature>
<dbReference type="AlphaFoldDB" id="A0A2T3KJR9"/>